<comment type="similarity">
    <text evidence="1">Belongs to the glycosyl hydrolase 8 (cellulase D) family.</text>
</comment>
<accession>W4QNU0</accession>
<evidence type="ECO:0000256" key="2">
    <source>
        <dbReference type="ARBA" id="ARBA00022801"/>
    </source>
</evidence>
<keyword evidence="5" id="KW-1185">Reference proteome</keyword>
<dbReference type="InterPro" id="IPR002037">
    <property type="entry name" value="Glyco_hydro_8"/>
</dbReference>
<dbReference type="PRINTS" id="PR00735">
    <property type="entry name" value="GLHYDRLASE8"/>
</dbReference>
<name>W4QNU0_HALA3</name>
<keyword evidence="2 4" id="KW-0378">Hydrolase</keyword>
<gene>
    <name evidence="4" type="ORF">JCM9157_579</name>
</gene>
<dbReference type="GO" id="GO:0004553">
    <property type="term" value="F:hydrolase activity, hydrolyzing O-glycosyl compounds"/>
    <property type="evidence" value="ECO:0007669"/>
    <property type="project" value="InterPro"/>
</dbReference>
<organism evidence="4 5">
    <name type="scientific">Halalkalibacter akibai (strain ATCC 43226 / DSM 21942 / CIP 109018 / JCM 9157 / 1139)</name>
    <name type="common">Bacillus akibai</name>
    <dbReference type="NCBI Taxonomy" id="1236973"/>
    <lineage>
        <taxon>Bacteria</taxon>
        <taxon>Bacillati</taxon>
        <taxon>Bacillota</taxon>
        <taxon>Bacilli</taxon>
        <taxon>Bacillales</taxon>
        <taxon>Bacillaceae</taxon>
        <taxon>Halalkalibacter</taxon>
    </lineage>
</organism>
<keyword evidence="4" id="KW-0858">Xylan degradation</keyword>
<dbReference type="GO" id="GO:0045493">
    <property type="term" value="P:xylan catabolic process"/>
    <property type="evidence" value="ECO:0007669"/>
    <property type="project" value="UniProtKB-KW"/>
</dbReference>
<reference evidence="4 5" key="1">
    <citation type="journal article" date="2014" name="Genome Announc.">
        <title>Draft Genome Sequences of Three Alkaliphilic Bacillus Strains, Bacillus wakoensis JCM 9140T, Bacillus akibai JCM 9157T, and Bacillus hemicellulosilyticus JCM 9152T.</title>
        <authorList>
            <person name="Yuki M."/>
            <person name="Oshima K."/>
            <person name="Suda W."/>
            <person name="Oshida Y."/>
            <person name="Kitamura K."/>
            <person name="Iida T."/>
            <person name="Hattori M."/>
            <person name="Ohkuma M."/>
        </authorList>
    </citation>
    <scope>NUCLEOTIDE SEQUENCE [LARGE SCALE GENOMIC DNA]</scope>
    <source>
        <strain evidence="4 5">JCM 9157</strain>
    </source>
</reference>
<dbReference type="Proteomes" id="UP000018896">
    <property type="component" value="Unassembled WGS sequence"/>
</dbReference>
<dbReference type="eggNOG" id="COG3405">
    <property type="taxonomic scope" value="Bacteria"/>
</dbReference>
<protein>
    <submittedName>
        <fullName evidence="4">Endo-1,4-beta-xylanase A</fullName>
    </submittedName>
</protein>
<keyword evidence="4" id="KW-0119">Carbohydrate metabolism</keyword>
<dbReference type="Gene3D" id="1.50.10.10">
    <property type="match status" value="1"/>
</dbReference>
<dbReference type="InterPro" id="IPR012341">
    <property type="entry name" value="6hp_glycosidase-like_sf"/>
</dbReference>
<dbReference type="InterPro" id="IPR008928">
    <property type="entry name" value="6-hairpin_glycosidase_sf"/>
</dbReference>
<comment type="caution">
    <text evidence="4">The sequence shown here is derived from an EMBL/GenBank/DDBJ whole genome shotgun (WGS) entry which is preliminary data.</text>
</comment>
<dbReference type="AlphaFoldDB" id="W4QNU0"/>
<evidence type="ECO:0000313" key="4">
    <source>
        <dbReference type="EMBL" id="GAE33567.1"/>
    </source>
</evidence>
<proteinExistence type="inferred from homology"/>
<keyword evidence="3 4" id="KW-0326">Glycosidase</keyword>
<keyword evidence="4" id="KW-0624">Polysaccharide degradation</keyword>
<evidence type="ECO:0000313" key="5">
    <source>
        <dbReference type="Proteomes" id="UP000018896"/>
    </source>
</evidence>
<evidence type="ECO:0000256" key="1">
    <source>
        <dbReference type="ARBA" id="ARBA00009209"/>
    </source>
</evidence>
<evidence type="ECO:0000256" key="3">
    <source>
        <dbReference type="ARBA" id="ARBA00023295"/>
    </source>
</evidence>
<dbReference type="STRING" id="1236973.JCM9157_579"/>
<dbReference type="Pfam" id="PF01270">
    <property type="entry name" value="Glyco_hydro_8"/>
    <property type="match status" value="1"/>
</dbReference>
<sequence>MNSGAFYTGTYRNLFKEYGYSETVIDARIQETWNTMFFGDEDERIYFEVDDSLGYMLDTGNIDVRTEGMSYGMMMAVQMNNQDVFNRLWNWTMKYMFLTEGENAGYFAWSCSPDGTKNSYGPAPDGEEYFALALFFASHRWEMEKEFSTTVNKQETYYIHVYIKEKMELATRCGIRKIS</sequence>
<dbReference type="EMBL" id="BAUV01000003">
    <property type="protein sequence ID" value="GAE33567.1"/>
    <property type="molecule type" value="Genomic_DNA"/>
</dbReference>
<dbReference type="SUPFAM" id="SSF48208">
    <property type="entry name" value="Six-hairpin glycosidases"/>
    <property type="match status" value="1"/>
</dbReference>